<evidence type="ECO:0000256" key="4">
    <source>
        <dbReference type="PROSITE-ProRule" id="PRU00050"/>
    </source>
</evidence>
<feature type="active site" evidence="4">
    <location>
        <position position="43"/>
    </location>
</feature>
<reference evidence="8" key="1">
    <citation type="submission" date="2019-09" db="EMBL/GenBank/DDBJ databases">
        <title>Antimicrobial potential of Antarctic Bacteria.</title>
        <authorList>
            <person name="Benaud N."/>
            <person name="Edwards R.J."/>
            <person name="Ferrari B.C."/>
        </authorList>
    </citation>
    <scope>NUCLEOTIDE SEQUENCE [LARGE SCALE GENOMIC DNA]</scope>
    <source>
        <strain evidence="8">SPB151</strain>
    </source>
</reference>
<dbReference type="PIRSF" id="PIRSF036461">
    <property type="entry name" value="Chmtx_methlestr"/>
    <property type="match status" value="1"/>
</dbReference>
<dbReference type="InterPro" id="IPR035909">
    <property type="entry name" value="CheB_C"/>
</dbReference>
<keyword evidence="8" id="KW-1185">Reference proteome</keyword>
<feature type="domain" description="CheB-type methylesterase" evidence="6">
    <location>
        <begin position="4"/>
        <end position="193"/>
    </location>
</feature>
<dbReference type="Pfam" id="PF01339">
    <property type="entry name" value="CheB_methylest"/>
    <property type="match status" value="1"/>
</dbReference>
<comment type="catalytic activity">
    <reaction evidence="3">
        <text>[protein]-L-glutamate 5-O-methyl ester + H2O = L-glutamyl-[protein] + methanol + H(+)</text>
        <dbReference type="Rhea" id="RHEA:23236"/>
        <dbReference type="Rhea" id="RHEA-COMP:10208"/>
        <dbReference type="Rhea" id="RHEA-COMP:10311"/>
        <dbReference type="ChEBI" id="CHEBI:15377"/>
        <dbReference type="ChEBI" id="CHEBI:15378"/>
        <dbReference type="ChEBI" id="CHEBI:17790"/>
        <dbReference type="ChEBI" id="CHEBI:29973"/>
        <dbReference type="ChEBI" id="CHEBI:82795"/>
        <dbReference type="EC" id="3.1.1.61"/>
    </reaction>
</comment>
<evidence type="ECO:0000313" key="7">
    <source>
        <dbReference type="EMBL" id="QNE20403.1"/>
    </source>
</evidence>
<evidence type="ECO:0000313" key="8">
    <source>
        <dbReference type="Proteomes" id="UP000515563"/>
    </source>
</evidence>
<gene>
    <name evidence="7" type="ORF">F1D05_23965</name>
</gene>
<dbReference type="SUPFAM" id="SSF52738">
    <property type="entry name" value="Methylesterase CheB, C-terminal domain"/>
    <property type="match status" value="1"/>
</dbReference>
<feature type="active site" evidence="4">
    <location>
        <position position="135"/>
    </location>
</feature>
<evidence type="ECO:0000256" key="1">
    <source>
        <dbReference type="ARBA" id="ARBA00022801"/>
    </source>
</evidence>
<keyword evidence="1 4" id="KW-0378">Hydrolase</keyword>
<evidence type="ECO:0000259" key="6">
    <source>
        <dbReference type="PROSITE" id="PS50122"/>
    </source>
</evidence>
<accession>A0A7G6X2D8</accession>
<dbReference type="Proteomes" id="UP000515563">
    <property type="component" value="Chromosome"/>
</dbReference>
<protein>
    <recommendedName>
        <fullName evidence="2">protein-glutamate methylesterase</fullName>
        <ecNumber evidence="2">3.1.1.61</ecNumber>
    </recommendedName>
</protein>
<evidence type="ECO:0000256" key="5">
    <source>
        <dbReference type="SAM" id="MobiDB-lite"/>
    </source>
</evidence>
<dbReference type="PANTHER" id="PTHR42872">
    <property type="entry name" value="PROTEIN-GLUTAMATE METHYLESTERASE/PROTEIN-GLUTAMINE GLUTAMINASE"/>
    <property type="match status" value="1"/>
</dbReference>
<organism evidence="7 8">
    <name type="scientific">Kribbella qitaiheensis</name>
    <dbReference type="NCBI Taxonomy" id="1544730"/>
    <lineage>
        <taxon>Bacteria</taxon>
        <taxon>Bacillati</taxon>
        <taxon>Actinomycetota</taxon>
        <taxon>Actinomycetes</taxon>
        <taxon>Propionibacteriales</taxon>
        <taxon>Kribbellaceae</taxon>
        <taxon>Kribbella</taxon>
    </lineage>
</organism>
<evidence type="ECO:0000256" key="3">
    <source>
        <dbReference type="ARBA" id="ARBA00048267"/>
    </source>
</evidence>
<evidence type="ECO:0000256" key="2">
    <source>
        <dbReference type="ARBA" id="ARBA00039140"/>
    </source>
</evidence>
<proteinExistence type="predicted"/>
<dbReference type="PANTHER" id="PTHR42872:SF6">
    <property type="entry name" value="PROTEIN-GLUTAMATE METHYLESTERASE_PROTEIN-GLUTAMINE GLUTAMINASE"/>
    <property type="match status" value="1"/>
</dbReference>
<dbReference type="PROSITE" id="PS50122">
    <property type="entry name" value="CHEB"/>
    <property type="match status" value="1"/>
</dbReference>
<dbReference type="Gene3D" id="3.40.50.180">
    <property type="entry name" value="Methylesterase CheB, C-terminal domain"/>
    <property type="match status" value="1"/>
</dbReference>
<dbReference type="GO" id="GO:0000156">
    <property type="term" value="F:phosphorelay response regulator activity"/>
    <property type="evidence" value="ECO:0007669"/>
    <property type="project" value="InterPro"/>
</dbReference>
<keyword evidence="4" id="KW-0145">Chemotaxis</keyword>
<feature type="active site" evidence="4">
    <location>
        <position position="16"/>
    </location>
</feature>
<dbReference type="AlphaFoldDB" id="A0A7G6X2D8"/>
<dbReference type="EMBL" id="CP043661">
    <property type="protein sequence ID" value="QNE20403.1"/>
    <property type="molecule type" value="Genomic_DNA"/>
</dbReference>
<name>A0A7G6X2D8_9ACTN</name>
<dbReference type="GO" id="GO:0006935">
    <property type="term" value="P:chemotaxis"/>
    <property type="evidence" value="ECO:0007669"/>
    <property type="project" value="UniProtKB-UniRule"/>
</dbReference>
<dbReference type="KEGG" id="kqi:F1D05_23965"/>
<dbReference type="GO" id="GO:0008984">
    <property type="term" value="F:protein-glutamate methylesterase activity"/>
    <property type="evidence" value="ECO:0007669"/>
    <property type="project" value="UniProtKB-EC"/>
</dbReference>
<feature type="region of interest" description="Disordered" evidence="5">
    <location>
        <begin position="259"/>
        <end position="278"/>
    </location>
</feature>
<dbReference type="EC" id="3.1.1.61" evidence="2"/>
<dbReference type="GO" id="GO:0005737">
    <property type="term" value="C:cytoplasm"/>
    <property type="evidence" value="ECO:0007669"/>
    <property type="project" value="InterPro"/>
</dbReference>
<dbReference type="CDD" id="cd16433">
    <property type="entry name" value="CheB"/>
    <property type="match status" value="1"/>
</dbReference>
<dbReference type="InterPro" id="IPR011247">
    <property type="entry name" value="Chemotax_prot-Glu_Me-esterase"/>
</dbReference>
<dbReference type="InterPro" id="IPR000673">
    <property type="entry name" value="Sig_transdc_resp-reg_Me-estase"/>
</dbReference>
<dbReference type="RefSeq" id="WP_185442631.1">
    <property type="nucleotide sequence ID" value="NZ_CP043661.1"/>
</dbReference>
<sequence>MRPVGPLRDLVVIGASAGGVEALRTLVSALPGDLAAAVLIVLHLRAGSTSALASILDAVSPLPVHPAEDGTPIQHGHLYVATPDHHLLVSADHLVLSEAPAQNGHRPSIDALFRSAAADRGPSVVGVVLSGVLDDGTAGLVAIKSRGGLAIVQDPEDAAYRGMPDNALANVDIDHQLSAAAIGTQLGHILGVAADLSCPDCGGALSMLIPDQNGFRCQLGHAWSPDALLDTTDQQLQAALWTALRTLDEKTSLAERMAATARERGNTSQAERYSGSMEETKAAARLLRGRLTAGESENLRDGGVGQ</sequence>
<reference evidence="7 8" key="2">
    <citation type="journal article" date="2020" name="Microbiol. Resour. Announc.">
        <title>Antarctic desert soil bacteria exhibit high novel natural product potential, evaluated through long-read genome sequencing and comparative genomics.</title>
        <authorList>
            <person name="Benaud N."/>
            <person name="Edwards R.J."/>
            <person name="Amos T.G."/>
            <person name="D'Agostino P.M."/>
            <person name="Gutierrez-Chavez C."/>
            <person name="Montgomery K."/>
            <person name="Nicetic I."/>
            <person name="Ferrari B.C."/>
        </authorList>
    </citation>
    <scope>NUCLEOTIDE SEQUENCE [LARGE SCALE GENOMIC DNA]</scope>
    <source>
        <strain evidence="7 8">SPB151</strain>
    </source>
</reference>